<evidence type="ECO:0000313" key="1">
    <source>
        <dbReference type="EMBL" id="KAF2477731.1"/>
    </source>
</evidence>
<dbReference type="Proteomes" id="UP000799755">
    <property type="component" value="Unassembled WGS sequence"/>
</dbReference>
<proteinExistence type="predicted"/>
<gene>
    <name evidence="1" type="ORF">BDR25DRAFT_308610</name>
</gene>
<keyword evidence="1" id="KW-0378">Hydrolase</keyword>
<keyword evidence="1" id="KW-0540">Nuclease</keyword>
<evidence type="ECO:0000313" key="2">
    <source>
        <dbReference type="Proteomes" id="UP000799755"/>
    </source>
</evidence>
<comment type="caution">
    <text evidence="1">The sequence shown here is derived from an EMBL/GenBank/DDBJ whole genome shotgun (WGS) entry which is preliminary data.</text>
</comment>
<dbReference type="EMBL" id="MU003492">
    <property type="protein sequence ID" value="KAF2477731.1"/>
    <property type="molecule type" value="Genomic_DNA"/>
</dbReference>
<keyword evidence="1" id="KW-0255">Endonuclease</keyword>
<reference evidence="1" key="1">
    <citation type="journal article" date="2020" name="Stud. Mycol.">
        <title>101 Dothideomycetes genomes: a test case for predicting lifestyles and emergence of pathogens.</title>
        <authorList>
            <person name="Haridas S."/>
            <person name="Albert R."/>
            <person name="Binder M."/>
            <person name="Bloem J."/>
            <person name="Labutti K."/>
            <person name="Salamov A."/>
            <person name="Andreopoulos B."/>
            <person name="Baker S."/>
            <person name="Barry K."/>
            <person name="Bills G."/>
            <person name="Bluhm B."/>
            <person name="Cannon C."/>
            <person name="Castanera R."/>
            <person name="Culley D."/>
            <person name="Daum C."/>
            <person name="Ezra D."/>
            <person name="Gonzalez J."/>
            <person name="Henrissat B."/>
            <person name="Kuo A."/>
            <person name="Liang C."/>
            <person name="Lipzen A."/>
            <person name="Lutzoni F."/>
            <person name="Magnuson J."/>
            <person name="Mondo S."/>
            <person name="Nolan M."/>
            <person name="Ohm R."/>
            <person name="Pangilinan J."/>
            <person name="Park H.-J."/>
            <person name="Ramirez L."/>
            <person name="Alfaro M."/>
            <person name="Sun H."/>
            <person name="Tritt A."/>
            <person name="Yoshinaga Y."/>
            <person name="Zwiers L.-H."/>
            <person name="Turgeon B."/>
            <person name="Goodwin S."/>
            <person name="Spatafora J."/>
            <person name="Crous P."/>
            <person name="Grigoriev I."/>
        </authorList>
    </citation>
    <scope>NUCLEOTIDE SEQUENCE</scope>
    <source>
        <strain evidence="1">ATCC 200398</strain>
    </source>
</reference>
<organism evidence="1 2">
    <name type="scientific">Lindgomyces ingoldianus</name>
    <dbReference type="NCBI Taxonomy" id="673940"/>
    <lineage>
        <taxon>Eukaryota</taxon>
        <taxon>Fungi</taxon>
        <taxon>Dikarya</taxon>
        <taxon>Ascomycota</taxon>
        <taxon>Pezizomycotina</taxon>
        <taxon>Dothideomycetes</taxon>
        <taxon>Pleosporomycetidae</taxon>
        <taxon>Pleosporales</taxon>
        <taxon>Lindgomycetaceae</taxon>
        <taxon>Lindgomyces</taxon>
    </lineage>
</organism>
<name>A0ACB6RF22_9PLEO</name>
<sequence>MAPSRESSSLSSLSPPPEDIRSQTSHDSPAQEAEAEVELVAKTAGNRRGQKRKVETTLKNSKRVKKAIKYEEDAESEAKEPPKHKGLSTKKARVEEASVDEVMAEAEEGNDGGAKVKKVQRKRTTSKKQTNLAALEQRTLDTKLRVGAHSQRKWDNPPMDPEHGALFIDGCKKHGIDPADSCLPHGSYLVNLAHPEESRKKQAYDSFHDDLTRCHKLGIRLYNFHPGNCNATTREDGIRLIAEHINTAHKDPATGSVVAVLETMASLGNTIGGTFKDLAEVINLVNNKKRVGVCLDTCHIFAAGYDLRTPDAYAETMSTFDEVIGLKYLKALHMNDSKSPFTSYRDLHAQIGTGYLGLRAFHNIVNDERLHGLPMVLETPIDSKDGKGKKIEDKSIWAREIKLLEKLVGMDVESEEFQKLEAELQDRGKSERERVGDQVERKKAKAKGMKEKGKGKAKSKKADSEDETSDEE</sequence>
<keyword evidence="2" id="KW-1185">Reference proteome</keyword>
<protein>
    <submittedName>
        <fullName evidence="1">AP endonuclease</fullName>
    </submittedName>
</protein>
<accession>A0ACB6RF22</accession>